<dbReference type="AlphaFoldDB" id="A0AAE0GXS6"/>
<name>A0AAE0GXS6_9CHLO</name>
<protein>
    <submittedName>
        <fullName evidence="1">Uncharacterized protein</fullName>
    </submittedName>
</protein>
<evidence type="ECO:0000313" key="2">
    <source>
        <dbReference type="Proteomes" id="UP001190700"/>
    </source>
</evidence>
<keyword evidence="2" id="KW-1185">Reference proteome</keyword>
<evidence type="ECO:0000313" key="1">
    <source>
        <dbReference type="EMBL" id="KAK3286155.1"/>
    </source>
</evidence>
<reference evidence="1 2" key="1">
    <citation type="journal article" date="2015" name="Genome Biol. Evol.">
        <title>Comparative Genomics of a Bacterivorous Green Alga Reveals Evolutionary Causalities and Consequences of Phago-Mixotrophic Mode of Nutrition.</title>
        <authorList>
            <person name="Burns J.A."/>
            <person name="Paasch A."/>
            <person name="Narechania A."/>
            <person name="Kim E."/>
        </authorList>
    </citation>
    <scope>NUCLEOTIDE SEQUENCE [LARGE SCALE GENOMIC DNA]</scope>
    <source>
        <strain evidence="1 2">PLY_AMNH</strain>
    </source>
</reference>
<sequence>MASVFRTYCYKQHAALQLEKRGRSTARGASAKTHKCIWASAEKPESQKDSASQTRRQAFLSVGMVLGSAGAVSSTSLAAQPDMLAAYQCRAFGTEGGADNPAVTSSDLQCAKLLKDVPPQKLEAFTSPSSEFSILVPIGWYE</sequence>
<organism evidence="1 2">
    <name type="scientific">Cymbomonas tetramitiformis</name>
    <dbReference type="NCBI Taxonomy" id="36881"/>
    <lineage>
        <taxon>Eukaryota</taxon>
        <taxon>Viridiplantae</taxon>
        <taxon>Chlorophyta</taxon>
        <taxon>Pyramimonadophyceae</taxon>
        <taxon>Pyramimonadales</taxon>
        <taxon>Pyramimonadaceae</taxon>
        <taxon>Cymbomonas</taxon>
    </lineage>
</organism>
<accession>A0AAE0GXS6</accession>
<dbReference type="EMBL" id="LGRX02001450">
    <property type="protein sequence ID" value="KAK3286155.1"/>
    <property type="molecule type" value="Genomic_DNA"/>
</dbReference>
<proteinExistence type="predicted"/>
<feature type="non-terminal residue" evidence="1">
    <location>
        <position position="142"/>
    </location>
</feature>
<gene>
    <name evidence="1" type="ORF">CYMTET_6276</name>
</gene>
<comment type="caution">
    <text evidence="1">The sequence shown here is derived from an EMBL/GenBank/DDBJ whole genome shotgun (WGS) entry which is preliminary data.</text>
</comment>
<dbReference type="Proteomes" id="UP001190700">
    <property type="component" value="Unassembled WGS sequence"/>
</dbReference>